<reference evidence="2 3" key="1">
    <citation type="submission" date="2018-07" db="EMBL/GenBank/DDBJ databases">
        <title>Lottiidibacillus patelloidae gen. nov., sp. nov., isolated from the intestinal tract of a marine limpet and the reclassification of B. taeanensis BH030017T, B. algicola KMM 3737T and B. hwajinpoensis SW-72T as genus Lottiidibacillus.</title>
        <authorList>
            <person name="Liu R."/>
            <person name="Huang Z."/>
        </authorList>
    </citation>
    <scope>NUCLEOTIDE SEQUENCE [LARGE SCALE GENOMIC DNA]</scope>
    <source>
        <strain evidence="2 3">BH030017</strain>
    </source>
</reference>
<gene>
    <name evidence="2" type="ORF">DS031_10285</name>
</gene>
<keyword evidence="1" id="KW-0812">Transmembrane</keyword>
<name>A0A366XVL2_9BACI</name>
<accession>A0A366XVL2</accession>
<keyword evidence="3" id="KW-1185">Reference proteome</keyword>
<keyword evidence="1" id="KW-1133">Transmembrane helix</keyword>
<organism evidence="2 3">
    <name type="scientific">Bacillus taeanensis</name>
    <dbReference type="NCBI Taxonomy" id="273032"/>
    <lineage>
        <taxon>Bacteria</taxon>
        <taxon>Bacillati</taxon>
        <taxon>Bacillota</taxon>
        <taxon>Bacilli</taxon>
        <taxon>Bacillales</taxon>
        <taxon>Bacillaceae</taxon>
        <taxon>Bacillus</taxon>
    </lineage>
</organism>
<proteinExistence type="predicted"/>
<dbReference type="EMBL" id="QOCW01000009">
    <property type="protein sequence ID" value="RBW69608.1"/>
    <property type="molecule type" value="Genomic_DNA"/>
</dbReference>
<dbReference type="RefSeq" id="WP_113805995.1">
    <property type="nucleotide sequence ID" value="NZ_QOCW01000009.1"/>
</dbReference>
<evidence type="ECO:0000313" key="3">
    <source>
        <dbReference type="Proteomes" id="UP000253314"/>
    </source>
</evidence>
<feature type="transmembrane region" description="Helical" evidence="1">
    <location>
        <begin position="6"/>
        <end position="26"/>
    </location>
</feature>
<evidence type="ECO:0008006" key="4">
    <source>
        <dbReference type="Google" id="ProtNLM"/>
    </source>
</evidence>
<comment type="caution">
    <text evidence="2">The sequence shown here is derived from an EMBL/GenBank/DDBJ whole genome shotgun (WGS) entry which is preliminary data.</text>
</comment>
<evidence type="ECO:0000256" key="1">
    <source>
        <dbReference type="SAM" id="Phobius"/>
    </source>
</evidence>
<dbReference type="OrthoDB" id="2972540at2"/>
<dbReference type="Proteomes" id="UP000253314">
    <property type="component" value="Unassembled WGS sequence"/>
</dbReference>
<evidence type="ECO:0000313" key="2">
    <source>
        <dbReference type="EMBL" id="RBW69608.1"/>
    </source>
</evidence>
<keyword evidence="1" id="KW-0472">Membrane</keyword>
<sequence length="142" mass="16832">MHLITFIEIIMSAAAIITLFITALMLPKRFKKTGFIIACLAAVIVLLFFAVRPFWFAYQVSVKTELLNEYLEEKYSGEQWDIRRREGRQYNPYHLEVRFKNEKGWVYTYLVVNENQICQTVWTPPEGEFPDEGKHYESNHCE</sequence>
<dbReference type="AlphaFoldDB" id="A0A366XVL2"/>
<feature type="transmembrane region" description="Helical" evidence="1">
    <location>
        <begin position="33"/>
        <end position="55"/>
    </location>
</feature>
<protein>
    <recommendedName>
        <fullName evidence="4">DUF3139 domain-containing protein</fullName>
    </recommendedName>
</protein>